<name>A0A147EQT0_9MICO</name>
<comment type="caution">
    <text evidence="1">The sequence shown here is derived from an EMBL/GenBank/DDBJ whole genome shotgun (WGS) entry which is preliminary data.</text>
</comment>
<protein>
    <submittedName>
        <fullName evidence="1">Uncharacterized protein</fullName>
    </submittedName>
</protein>
<dbReference type="PANTHER" id="PTHR37315:SF1">
    <property type="entry name" value="UPF0311 PROTEIN BLR7842"/>
    <property type="match status" value="1"/>
</dbReference>
<accession>A0A147EQT0</accession>
<dbReference type="PANTHER" id="PTHR37315">
    <property type="entry name" value="UPF0311 PROTEIN BLR7842"/>
    <property type="match status" value="1"/>
</dbReference>
<evidence type="ECO:0000313" key="2">
    <source>
        <dbReference type="Proteomes" id="UP000070810"/>
    </source>
</evidence>
<dbReference type="Proteomes" id="UP000070810">
    <property type="component" value="Unassembled WGS sequence"/>
</dbReference>
<dbReference type="EMBL" id="LDRK01000016">
    <property type="protein sequence ID" value="KTR86734.1"/>
    <property type="molecule type" value="Genomic_DNA"/>
</dbReference>
<dbReference type="PATRIC" id="fig|1079994.3.peg.717"/>
<reference evidence="1 2" key="1">
    <citation type="journal article" date="2016" name="Front. Microbiol.">
        <title>Genomic Resource of Rice Seed Associated Bacteria.</title>
        <authorList>
            <person name="Midha S."/>
            <person name="Bansal K."/>
            <person name="Sharma S."/>
            <person name="Kumar N."/>
            <person name="Patil P.P."/>
            <person name="Chaudhry V."/>
            <person name="Patil P.B."/>
        </authorList>
    </citation>
    <scope>NUCLEOTIDE SEQUENCE [LARGE SCALE GENOMIC DNA]</scope>
    <source>
        <strain evidence="1 2">NS354</strain>
    </source>
</reference>
<dbReference type="OrthoDB" id="3368702at2"/>
<dbReference type="Pfam" id="PF11578">
    <property type="entry name" value="DUF3237"/>
    <property type="match status" value="1"/>
</dbReference>
<dbReference type="InterPro" id="IPR020915">
    <property type="entry name" value="UPF0311"/>
</dbReference>
<gene>
    <name evidence="1" type="ORF">NS354_03565</name>
</gene>
<dbReference type="Gene3D" id="2.40.160.20">
    <property type="match status" value="1"/>
</dbReference>
<dbReference type="AlphaFoldDB" id="A0A147EQT0"/>
<dbReference type="RefSeq" id="WP_058593237.1">
    <property type="nucleotide sequence ID" value="NZ_LDRK01000016.1"/>
</dbReference>
<evidence type="ECO:0000313" key="1">
    <source>
        <dbReference type="EMBL" id="KTR86734.1"/>
    </source>
</evidence>
<keyword evidence="2" id="KW-1185">Reference proteome</keyword>
<proteinExistence type="predicted"/>
<organism evidence="1 2">
    <name type="scientific">Leucobacter chromiiresistens</name>
    <dbReference type="NCBI Taxonomy" id="1079994"/>
    <lineage>
        <taxon>Bacteria</taxon>
        <taxon>Bacillati</taxon>
        <taxon>Actinomycetota</taxon>
        <taxon>Actinomycetes</taxon>
        <taxon>Micrococcales</taxon>
        <taxon>Microbacteriaceae</taxon>
        <taxon>Leucobacter</taxon>
    </lineage>
</organism>
<sequence length="160" mass="17658">MTAPLITPDFEYCFELRVAVDDAFPIGGSTPEEGLHFAPITGGTFAGPRLAGRILPGGGDWWTGRGLTVRLDARYVIEAELGDGATAAVDVVNRGYWRTDEAGITRLEAGEELDERQLYYRTAFVFQTEHPALEWLTASQFIGYARPEPGHVVIRVFRVV</sequence>